<organism evidence="1 2">
    <name type="scientific">Romanomermis culicivorax</name>
    <name type="common">Nematode worm</name>
    <dbReference type="NCBI Taxonomy" id="13658"/>
    <lineage>
        <taxon>Eukaryota</taxon>
        <taxon>Metazoa</taxon>
        <taxon>Ecdysozoa</taxon>
        <taxon>Nematoda</taxon>
        <taxon>Enoplea</taxon>
        <taxon>Dorylaimia</taxon>
        <taxon>Mermithida</taxon>
        <taxon>Mermithoidea</taxon>
        <taxon>Mermithidae</taxon>
        <taxon>Romanomermis</taxon>
    </lineage>
</organism>
<dbReference type="WBParaSite" id="nRc.2.0.1.t22587-RA">
    <property type="protein sequence ID" value="nRc.2.0.1.t22587-RA"/>
    <property type="gene ID" value="nRc.2.0.1.g22587"/>
</dbReference>
<reference evidence="2" key="1">
    <citation type="submission" date="2022-11" db="UniProtKB">
        <authorList>
            <consortium name="WormBaseParasite"/>
        </authorList>
    </citation>
    <scope>IDENTIFICATION</scope>
</reference>
<accession>A0A915J8V6</accession>
<name>A0A915J8V6_ROMCU</name>
<protein>
    <submittedName>
        <fullName evidence="2">Uncharacterized protein</fullName>
    </submittedName>
</protein>
<evidence type="ECO:0000313" key="2">
    <source>
        <dbReference type="WBParaSite" id="nRc.2.0.1.t22587-RA"/>
    </source>
</evidence>
<sequence length="72" mass="8653">MENPVHRMTPRLAESYHHSRLEFLTDEEKIIDLANAAICTKLKTINYLFSEWWENVYRDRKSVQFVVDIINL</sequence>
<dbReference type="AlphaFoldDB" id="A0A915J8V6"/>
<evidence type="ECO:0000313" key="1">
    <source>
        <dbReference type="Proteomes" id="UP000887565"/>
    </source>
</evidence>
<dbReference type="Proteomes" id="UP000887565">
    <property type="component" value="Unplaced"/>
</dbReference>
<keyword evidence="1" id="KW-1185">Reference proteome</keyword>
<proteinExistence type="predicted"/>